<reference evidence="16" key="1">
    <citation type="submission" date="2020-07" db="EMBL/GenBank/DDBJ databases">
        <authorList>
            <person name="Partida-Martinez L."/>
            <person name="Huntemann M."/>
            <person name="Clum A."/>
            <person name="Wang J."/>
            <person name="Palaniappan K."/>
            <person name="Ritter S."/>
            <person name="Chen I.-M."/>
            <person name="Stamatis D."/>
            <person name="Reddy T."/>
            <person name="O'Malley R."/>
            <person name="Daum C."/>
            <person name="Shapiro N."/>
            <person name="Ivanova N."/>
            <person name="Kyrpides N."/>
            <person name="Woyke T."/>
        </authorList>
    </citation>
    <scope>NUCLEOTIDE SEQUENCE [LARGE SCALE GENOMIC DNA]</scope>
    <source>
        <strain evidence="16">AT2.8</strain>
    </source>
</reference>
<feature type="transmembrane region" description="Helical" evidence="12">
    <location>
        <begin position="21"/>
        <end position="44"/>
    </location>
</feature>
<comment type="caution">
    <text evidence="15">The sequence shown here is derived from an EMBL/GenBank/DDBJ whole genome shotgun (WGS) entry which is preliminary data.</text>
</comment>
<feature type="domain" description="Histidine kinase" evidence="13">
    <location>
        <begin position="409"/>
        <end position="584"/>
    </location>
</feature>
<evidence type="ECO:0000313" key="15">
    <source>
        <dbReference type="EMBL" id="NYE07046.1"/>
    </source>
</evidence>
<evidence type="ECO:0000256" key="10">
    <source>
        <dbReference type="ARBA" id="ARBA00023012"/>
    </source>
</evidence>
<dbReference type="EC" id="2.7.13.3" evidence="3"/>
<dbReference type="PANTHER" id="PTHR34220:SF7">
    <property type="entry name" value="SENSOR HISTIDINE KINASE YPDA"/>
    <property type="match status" value="1"/>
</dbReference>
<dbReference type="SMART" id="SM00387">
    <property type="entry name" value="HATPase_c"/>
    <property type="match status" value="1"/>
</dbReference>
<dbReference type="AlphaFoldDB" id="A0A852TH48"/>
<feature type="domain" description="HAMP" evidence="14">
    <location>
        <begin position="315"/>
        <end position="371"/>
    </location>
</feature>
<dbReference type="InterPro" id="IPR003594">
    <property type="entry name" value="HATPase_dom"/>
</dbReference>
<dbReference type="Gene3D" id="6.10.340.10">
    <property type="match status" value="1"/>
</dbReference>
<evidence type="ECO:0000256" key="8">
    <source>
        <dbReference type="ARBA" id="ARBA00022777"/>
    </source>
</evidence>
<keyword evidence="7" id="KW-0547">Nucleotide-binding</keyword>
<keyword evidence="5" id="KW-0597">Phosphoprotein</keyword>
<evidence type="ECO:0000256" key="6">
    <source>
        <dbReference type="ARBA" id="ARBA00022679"/>
    </source>
</evidence>
<keyword evidence="12" id="KW-1133">Transmembrane helix</keyword>
<evidence type="ECO:0000313" key="16">
    <source>
        <dbReference type="Proteomes" id="UP000548423"/>
    </source>
</evidence>
<comment type="catalytic activity">
    <reaction evidence="1">
        <text>ATP + protein L-histidine = ADP + protein N-phospho-L-histidine.</text>
        <dbReference type="EC" id="2.7.13.3"/>
    </reaction>
</comment>
<dbReference type="InterPro" id="IPR010559">
    <property type="entry name" value="Sig_transdc_His_kin_internal"/>
</dbReference>
<sequence length="585" mass="67608">MKKIWLYFTKIYNNAKLNVKLFITMSLIMVTALVFVLGGIRYAFSLYDEQIYAKSSQVLMMSSNSIEEKLKQVEEVSYEIAVDPNLQRILIELQGNVEKYDFYRLEQEIEDLLVKYAGSEKYIQSIYLYDSQGREFLAGSSSNPLNATEKERALNQAVKYEGENHWMEIKGYNGNLTSVRLIRSYENLNFDNVGKLLIRVNLDTIVSDLPKPTGELAGNIVISDGNHVFYSEKGMDDVDTYHFVSENDQGYGIEKIKGERSFVNYFTTDFERWTYWSIIPFNELFSKITAVKYSLVLVFVLMFIILISLSFNFFSRITKPILELAGTMQKVQNGNFTIVNTLNPPKIYEDEVGVLYRNFKTMIQRIDELIKENYSKQLLIKETEFKALQSQINPHFLYNTLESINWLAIINKQKQISSMVEALGNLMRNSINFKEDIITIEEELEIVTSYLTIQKYRFDDRLEFQLDIPSDFMKCRIPKLILQPLLENSFKHAVETSIYTSVIKLQAYQEQDKLFIRVEDNGPGIDPLILQKVKEGTVKPKGTGIGLNNIDNRIKLFTGEQYGLRIENLLGKGTAITVVLPFQTE</sequence>
<keyword evidence="4" id="KW-1003">Cell membrane</keyword>
<evidence type="ECO:0000256" key="11">
    <source>
        <dbReference type="ARBA" id="ARBA00023136"/>
    </source>
</evidence>
<protein>
    <recommendedName>
        <fullName evidence="3">histidine kinase</fullName>
        <ecNumber evidence="3">2.7.13.3</ecNumber>
    </recommendedName>
</protein>
<evidence type="ECO:0000256" key="1">
    <source>
        <dbReference type="ARBA" id="ARBA00000085"/>
    </source>
</evidence>
<dbReference type="Gene3D" id="3.30.565.10">
    <property type="entry name" value="Histidine kinase-like ATPase, C-terminal domain"/>
    <property type="match status" value="1"/>
</dbReference>
<evidence type="ECO:0000256" key="4">
    <source>
        <dbReference type="ARBA" id="ARBA00022475"/>
    </source>
</evidence>
<dbReference type="Pfam" id="PF02518">
    <property type="entry name" value="HATPase_c"/>
    <property type="match status" value="1"/>
</dbReference>
<evidence type="ECO:0000256" key="7">
    <source>
        <dbReference type="ARBA" id="ARBA00022741"/>
    </source>
</evidence>
<dbReference type="SUPFAM" id="SSF158472">
    <property type="entry name" value="HAMP domain-like"/>
    <property type="match status" value="1"/>
</dbReference>
<dbReference type="Pfam" id="PF06580">
    <property type="entry name" value="His_kinase"/>
    <property type="match status" value="1"/>
</dbReference>
<dbReference type="GO" id="GO:0000155">
    <property type="term" value="F:phosphorelay sensor kinase activity"/>
    <property type="evidence" value="ECO:0007669"/>
    <property type="project" value="InterPro"/>
</dbReference>
<comment type="subcellular location">
    <subcellularLocation>
        <location evidence="2">Cell membrane</location>
        <topology evidence="2">Multi-pass membrane protein</topology>
    </subcellularLocation>
</comment>
<gene>
    <name evidence="15" type="ORF">F4694_003831</name>
</gene>
<evidence type="ECO:0000256" key="12">
    <source>
        <dbReference type="SAM" id="Phobius"/>
    </source>
</evidence>
<keyword evidence="12" id="KW-0812">Transmembrane</keyword>
<dbReference type="EMBL" id="JACCBX010000008">
    <property type="protein sequence ID" value="NYE07046.1"/>
    <property type="molecule type" value="Genomic_DNA"/>
</dbReference>
<dbReference type="PROSITE" id="PS50885">
    <property type="entry name" value="HAMP"/>
    <property type="match status" value="1"/>
</dbReference>
<reference evidence="16" key="2">
    <citation type="submission" date="2020-08" db="EMBL/GenBank/DDBJ databases">
        <title>The Agave Microbiome: Exploring the role of microbial communities in plant adaptations to desert environments.</title>
        <authorList>
            <person name="Partida-Martinez L.P."/>
        </authorList>
    </citation>
    <scope>NUCLEOTIDE SEQUENCE [LARGE SCALE GENOMIC DNA]</scope>
    <source>
        <strain evidence="16">AT2.8</strain>
    </source>
</reference>
<dbReference type="InterPro" id="IPR005467">
    <property type="entry name" value="His_kinase_dom"/>
</dbReference>
<keyword evidence="6 15" id="KW-0808">Transferase</keyword>
<dbReference type="PROSITE" id="PS50109">
    <property type="entry name" value="HIS_KIN"/>
    <property type="match status" value="1"/>
</dbReference>
<dbReference type="SMART" id="SM00304">
    <property type="entry name" value="HAMP"/>
    <property type="match status" value="1"/>
</dbReference>
<dbReference type="InterPro" id="IPR036890">
    <property type="entry name" value="HATPase_C_sf"/>
</dbReference>
<evidence type="ECO:0000256" key="3">
    <source>
        <dbReference type="ARBA" id="ARBA00012438"/>
    </source>
</evidence>
<keyword evidence="8 15" id="KW-0418">Kinase</keyword>
<evidence type="ECO:0000256" key="5">
    <source>
        <dbReference type="ARBA" id="ARBA00022553"/>
    </source>
</evidence>
<dbReference type="GO" id="GO:0005886">
    <property type="term" value="C:plasma membrane"/>
    <property type="evidence" value="ECO:0007669"/>
    <property type="project" value="UniProtKB-SubCell"/>
</dbReference>
<dbReference type="Pfam" id="PF00672">
    <property type="entry name" value="HAMP"/>
    <property type="match status" value="1"/>
</dbReference>
<dbReference type="PANTHER" id="PTHR34220">
    <property type="entry name" value="SENSOR HISTIDINE KINASE YPDA"/>
    <property type="match status" value="1"/>
</dbReference>
<proteinExistence type="predicted"/>
<dbReference type="CDD" id="cd06225">
    <property type="entry name" value="HAMP"/>
    <property type="match status" value="1"/>
</dbReference>
<keyword evidence="11 12" id="KW-0472">Membrane</keyword>
<name>A0A852TH48_9BACI</name>
<dbReference type="Proteomes" id="UP000548423">
    <property type="component" value="Unassembled WGS sequence"/>
</dbReference>
<dbReference type="InterPro" id="IPR050640">
    <property type="entry name" value="Bact_2-comp_sensor_kinase"/>
</dbReference>
<evidence type="ECO:0000259" key="13">
    <source>
        <dbReference type="PROSITE" id="PS50109"/>
    </source>
</evidence>
<keyword evidence="10" id="KW-0902">Two-component regulatory system</keyword>
<keyword evidence="9" id="KW-0067">ATP-binding</keyword>
<evidence type="ECO:0000256" key="9">
    <source>
        <dbReference type="ARBA" id="ARBA00022840"/>
    </source>
</evidence>
<feature type="transmembrane region" description="Helical" evidence="12">
    <location>
        <begin position="293"/>
        <end position="314"/>
    </location>
</feature>
<organism evidence="15 16">
    <name type="scientific">Neobacillus niacini</name>
    <dbReference type="NCBI Taxonomy" id="86668"/>
    <lineage>
        <taxon>Bacteria</taxon>
        <taxon>Bacillati</taxon>
        <taxon>Bacillota</taxon>
        <taxon>Bacilli</taxon>
        <taxon>Bacillales</taxon>
        <taxon>Bacillaceae</taxon>
        <taxon>Neobacillus</taxon>
    </lineage>
</organism>
<dbReference type="InterPro" id="IPR003660">
    <property type="entry name" value="HAMP_dom"/>
</dbReference>
<evidence type="ECO:0000256" key="2">
    <source>
        <dbReference type="ARBA" id="ARBA00004651"/>
    </source>
</evidence>
<dbReference type="SUPFAM" id="SSF55874">
    <property type="entry name" value="ATPase domain of HSP90 chaperone/DNA topoisomerase II/histidine kinase"/>
    <property type="match status" value="1"/>
</dbReference>
<evidence type="ECO:0000259" key="14">
    <source>
        <dbReference type="PROSITE" id="PS50885"/>
    </source>
</evidence>
<dbReference type="GO" id="GO:0005524">
    <property type="term" value="F:ATP binding"/>
    <property type="evidence" value="ECO:0007669"/>
    <property type="project" value="UniProtKB-KW"/>
</dbReference>
<dbReference type="PRINTS" id="PR00344">
    <property type="entry name" value="BCTRLSENSOR"/>
</dbReference>
<dbReference type="InterPro" id="IPR004358">
    <property type="entry name" value="Sig_transdc_His_kin-like_C"/>
</dbReference>
<accession>A0A852TH48</accession>